<protein>
    <submittedName>
        <fullName evidence="1">Uncharacterized protein</fullName>
    </submittedName>
</protein>
<dbReference type="EMBL" id="CP021744">
    <property type="protein sequence ID" value="ARZ72256.1"/>
    <property type="molecule type" value="Genomic_DNA"/>
</dbReference>
<name>A0A1Z2LD83_9ACTN</name>
<sequence length="55" mass="5960">MGVRSGFFGTSGNAMAVKFDGQSGTVMSKWRVEGSGEMAVLFINEFSYVRGSCER</sequence>
<dbReference type="Proteomes" id="UP000195755">
    <property type="component" value="Chromosome"/>
</dbReference>
<gene>
    <name evidence="1" type="ORF">SMD11_6680</name>
</gene>
<accession>A0A1Z2LD83</accession>
<proteinExistence type="predicted"/>
<dbReference type="AlphaFoldDB" id="A0A1Z2LD83"/>
<reference evidence="1 2" key="1">
    <citation type="submission" date="2017-06" db="EMBL/GenBank/DDBJ databases">
        <title>Streptomyces albireticuli Genome sequencing and assembly.</title>
        <authorList>
            <person name="Wang Y."/>
            <person name="Du B."/>
            <person name="Ding Y."/>
            <person name="Liu H."/>
            <person name="Hou Q."/>
            <person name="Liu K."/>
            <person name="Yao L."/>
            <person name="Wang C."/>
        </authorList>
    </citation>
    <scope>NUCLEOTIDE SEQUENCE [LARGE SCALE GENOMIC DNA]</scope>
    <source>
        <strain evidence="1 2">MDJK11</strain>
    </source>
</reference>
<evidence type="ECO:0000313" key="2">
    <source>
        <dbReference type="Proteomes" id="UP000195755"/>
    </source>
</evidence>
<evidence type="ECO:0000313" key="1">
    <source>
        <dbReference type="EMBL" id="ARZ72256.1"/>
    </source>
</evidence>
<organism evidence="1 2">
    <name type="scientific">Streptomyces albireticuli</name>
    <dbReference type="NCBI Taxonomy" id="1940"/>
    <lineage>
        <taxon>Bacteria</taxon>
        <taxon>Bacillati</taxon>
        <taxon>Actinomycetota</taxon>
        <taxon>Actinomycetes</taxon>
        <taxon>Kitasatosporales</taxon>
        <taxon>Streptomycetaceae</taxon>
        <taxon>Streptomyces</taxon>
    </lineage>
</organism>
<dbReference type="KEGG" id="salj:SMD11_6680"/>